<keyword evidence="1" id="KW-0472">Membrane</keyword>
<feature type="transmembrane region" description="Helical" evidence="1">
    <location>
        <begin position="29"/>
        <end position="47"/>
    </location>
</feature>
<evidence type="ECO:0000313" key="2">
    <source>
        <dbReference type="EMBL" id="CDG97649.1"/>
    </source>
</evidence>
<keyword evidence="1" id="KW-0812">Transmembrane</keyword>
<organism evidence="2">
    <name type="scientific">Xenorhabdus bovienii str. puntauvense</name>
    <dbReference type="NCBI Taxonomy" id="1398201"/>
    <lineage>
        <taxon>Bacteria</taxon>
        <taxon>Pseudomonadati</taxon>
        <taxon>Pseudomonadota</taxon>
        <taxon>Gammaproteobacteria</taxon>
        <taxon>Enterobacterales</taxon>
        <taxon>Morganellaceae</taxon>
        <taxon>Xenorhabdus</taxon>
    </lineage>
</organism>
<accession>A0A077NFP8</accession>
<dbReference type="HOGENOM" id="CLU_2541781_0_0_6"/>
<dbReference type="Proteomes" id="UP000028511">
    <property type="component" value="Unassembled WGS sequence"/>
</dbReference>
<evidence type="ECO:0000256" key="1">
    <source>
        <dbReference type="SAM" id="Phobius"/>
    </source>
</evidence>
<proteinExistence type="predicted"/>
<dbReference type="AlphaFoldDB" id="A0A077NFP8"/>
<comment type="caution">
    <text evidence="2">The sequence shown here is derived from an EMBL/GenBank/DDBJ whole genome shotgun (WGS) entry which is preliminary data.</text>
</comment>
<protein>
    <submittedName>
        <fullName evidence="2">Uncharacterized protein</fullName>
    </submittedName>
</protein>
<keyword evidence="1" id="KW-1133">Transmembrane helix</keyword>
<name>A0A077NFP8_XENBV</name>
<sequence length="83" mass="9873">MDGDNDVWFLWDRYCSYEIYDLNYHNDKLIIYLLFLSLVLVDLINVFNRLRVRHVFYSSNTDIRCRSITSNRTISGSAISLDT</sequence>
<gene>
    <name evidence="2" type="ORF">XBP1_2710009</name>
</gene>
<reference evidence="2" key="1">
    <citation type="submission" date="2013-07" db="EMBL/GenBank/DDBJ databases">
        <title>Sub-species coevolution in mutualistic symbiosis.</title>
        <authorList>
            <person name="Murfin K."/>
            <person name="Klassen J."/>
            <person name="Lee M."/>
            <person name="Forst S."/>
            <person name="Stock P."/>
            <person name="Goodrich-Blair H."/>
        </authorList>
    </citation>
    <scope>NUCLEOTIDE SEQUENCE [LARGE SCALE GENOMIC DNA]</scope>
    <source>
        <strain evidence="2">Puntauvense</strain>
    </source>
</reference>
<dbReference type="EMBL" id="CBSW010000192">
    <property type="protein sequence ID" value="CDG97649.1"/>
    <property type="molecule type" value="Genomic_DNA"/>
</dbReference>